<evidence type="ECO:0000313" key="3">
    <source>
        <dbReference type="EMBL" id="MFB5683946.1"/>
    </source>
</evidence>
<organism evidence="3 4">
    <name type="scientific">Paenibacillus terreus</name>
    <dbReference type="NCBI Taxonomy" id="1387834"/>
    <lineage>
        <taxon>Bacteria</taxon>
        <taxon>Bacillati</taxon>
        <taxon>Bacillota</taxon>
        <taxon>Bacilli</taxon>
        <taxon>Bacillales</taxon>
        <taxon>Paenibacillaceae</taxon>
        <taxon>Paenibacillus</taxon>
    </lineage>
</organism>
<keyword evidence="1" id="KW-0732">Signal</keyword>
<reference evidence="3 4" key="1">
    <citation type="submission" date="2024-09" db="EMBL/GenBank/DDBJ databases">
        <authorList>
            <person name="Ruan L."/>
        </authorList>
    </citation>
    <scope>NUCLEOTIDE SEQUENCE [LARGE SCALE GENOMIC DNA]</scope>
    <source>
        <strain evidence="3 4">D33</strain>
    </source>
</reference>
<dbReference type="Gene3D" id="3.30.457.10">
    <property type="entry name" value="Copper amine oxidase-like, N-terminal domain"/>
    <property type="match status" value="1"/>
</dbReference>
<sequence length="384" mass="41715">MLKKQILLTGVLLIGLISPFSSVEEADAQSAAVDTSMFQTGNLVGTSASHADVMYQPLFAARPEDREKLAKVSRIMSTVWSKGKTSVKEELDPFESFFDTDMRVELRNGQWVGLYPESEKSVGMVYEGAYKTLQNQEIHDLLQSLLVTGESMSISPKKMKIDEKVRVKGSDGTSEAGSVYVFLAPAGGEFSSLESADGLNYPNRASLLIHQDELRFGRYDFEFALPAYGKAVDGTMKPIPAGSVTMAVDFPGMTSFQQVTISPERPVSIALDGSLLTEPAAQPVVHKNTVYLPVRAAAKLVGQDLQWDGAARSVLIRTNSAAAMKRADGQIGLWMDGKQSAVQPLNIKNTVYIPLRVAAEAFGLQINWNAATRTVEIRTAGEQG</sequence>
<feature type="chain" id="PRO_5046948178" evidence="1">
    <location>
        <begin position="24"/>
        <end position="384"/>
    </location>
</feature>
<dbReference type="RefSeq" id="WP_375527668.1">
    <property type="nucleotide sequence ID" value="NZ_JBHILM010000033.1"/>
</dbReference>
<comment type="caution">
    <text evidence="3">The sequence shown here is derived from an EMBL/GenBank/DDBJ whole genome shotgun (WGS) entry which is preliminary data.</text>
</comment>
<evidence type="ECO:0000313" key="4">
    <source>
        <dbReference type="Proteomes" id="UP001580407"/>
    </source>
</evidence>
<keyword evidence="4" id="KW-1185">Reference proteome</keyword>
<proteinExistence type="predicted"/>
<dbReference type="EMBL" id="JBHILM010000033">
    <property type="protein sequence ID" value="MFB5683946.1"/>
    <property type="molecule type" value="Genomic_DNA"/>
</dbReference>
<name>A0ABV5BE11_9BACL</name>
<feature type="domain" description="Copper amine oxidase-like N-terminal" evidence="2">
    <location>
        <begin position="275"/>
        <end position="377"/>
    </location>
</feature>
<dbReference type="InterPro" id="IPR012854">
    <property type="entry name" value="Cu_amine_oxidase-like_N"/>
</dbReference>
<dbReference type="InterPro" id="IPR036582">
    <property type="entry name" value="Mao_N_sf"/>
</dbReference>
<evidence type="ECO:0000259" key="2">
    <source>
        <dbReference type="Pfam" id="PF07833"/>
    </source>
</evidence>
<dbReference type="Pfam" id="PF07833">
    <property type="entry name" value="Cu_amine_oxidN1"/>
    <property type="match status" value="1"/>
</dbReference>
<accession>A0ABV5BE11</accession>
<evidence type="ECO:0000256" key="1">
    <source>
        <dbReference type="SAM" id="SignalP"/>
    </source>
</evidence>
<dbReference type="SUPFAM" id="SSF55383">
    <property type="entry name" value="Copper amine oxidase, domain N"/>
    <property type="match status" value="1"/>
</dbReference>
<dbReference type="Proteomes" id="UP001580407">
    <property type="component" value="Unassembled WGS sequence"/>
</dbReference>
<feature type="signal peptide" evidence="1">
    <location>
        <begin position="1"/>
        <end position="23"/>
    </location>
</feature>
<gene>
    <name evidence="3" type="ORF">ACE3NQ_23815</name>
</gene>
<protein>
    <submittedName>
        <fullName evidence="3">Copper amine oxidase N-terminal domain-containing protein</fullName>
    </submittedName>
</protein>